<evidence type="ECO:0000313" key="1">
    <source>
        <dbReference type="EMBL" id="MBD2829662.1"/>
    </source>
</evidence>
<reference evidence="1" key="1">
    <citation type="journal article" date="2020" name="PLoS ONE">
        <title>Isolation and characterization of Streptomyces bacteriophages and Streptomyces strains encoding biosynthetic arsenals: Streptomyces strains and phages for antibiotic discovery.</title>
        <authorList>
            <person name="Montano E.T."/>
            <person name="Nideffer J.F."/>
            <person name="Brumage L."/>
            <person name="Erb M."/>
            <person name="Derman A.I."/>
            <person name="Davis J.P."/>
            <person name="Estrada E."/>
            <person name="Fu S."/>
            <person name="Le D."/>
            <person name="Vuppala A."/>
            <person name="Tran C."/>
            <person name="Luterstein E."/>
            <person name="Lakkaraju S."/>
            <person name="Panchagnula S."/>
            <person name="Ren C."/>
            <person name="Doan J."/>
            <person name="Tran S."/>
            <person name="Soriano J."/>
            <person name="Fujita Y."/>
            <person name="Gutala P."/>
            <person name="Fujii Q."/>
            <person name="Lee M."/>
            <person name="Bui A."/>
            <person name="Villarreal C."/>
            <person name="Shing S.R."/>
            <person name="Kim S."/>
            <person name="Freeman D."/>
            <person name="Racha V."/>
            <person name="Ho A."/>
            <person name="Kumar P."/>
            <person name="Falah K."/>
            <person name="Dawson T."/>
            <person name="Enustun E."/>
            <person name="Prichard A."/>
            <person name="Gomez A."/>
            <person name="Khanna K."/>
            <person name="Trigg S."/>
            <person name="Fernandez L."/>
            <person name="Pogliano K."/>
            <person name="Pogliano J."/>
        </authorList>
    </citation>
    <scope>NUCLEOTIDE SEQUENCE</scope>
    <source>
        <strain evidence="1">QF2</strain>
    </source>
</reference>
<protein>
    <submittedName>
        <fullName evidence="1">FeoB-associated Cys-rich membrane protein</fullName>
    </submittedName>
</protein>
<gene>
    <name evidence="1" type="ORF">ID875_19060</name>
</gene>
<name>A0A927BMV6_STRGL</name>
<accession>A0A927BMV6</accession>
<sequence length="29" mass="3451">MWTTIIGIVVVAVATWAFFRDQKRRKNKD</sequence>
<proteinExistence type="predicted"/>
<comment type="caution">
    <text evidence="1">The sequence shown here is derived from an EMBL/GenBank/DDBJ whole genome shotgun (WGS) entry which is preliminary data.</text>
</comment>
<dbReference type="AlphaFoldDB" id="A0A927BMV6"/>
<dbReference type="EMBL" id="JACWUS010000003">
    <property type="protein sequence ID" value="MBD2829662.1"/>
    <property type="molecule type" value="Genomic_DNA"/>
</dbReference>
<organism evidence="1">
    <name type="scientific">Streptomyces globisporus</name>
    <dbReference type="NCBI Taxonomy" id="1908"/>
    <lineage>
        <taxon>Bacteria</taxon>
        <taxon>Bacillati</taxon>
        <taxon>Actinomycetota</taxon>
        <taxon>Actinomycetes</taxon>
        <taxon>Kitasatosporales</taxon>
        <taxon>Streptomycetaceae</taxon>
        <taxon>Streptomyces</taxon>
    </lineage>
</organism>